<dbReference type="Pfam" id="PF11661">
    <property type="entry name" value="DUF2986"/>
    <property type="match status" value="1"/>
</dbReference>
<sequence length="60" mass="7056">MSRKKRVKDSLLAKHKKKNARMHKNNKPKYISKAERAKMEEEQAQMEQSPEVNDGTEKES</sequence>
<comment type="caution">
    <text evidence="2">The sequence shown here is derived from an EMBL/GenBank/DDBJ whole genome shotgun (WGS) entry which is preliminary data.</text>
</comment>
<dbReference type="AlphaFoldDB" id="A0A0B8QLJ3"/>
<reference evidence="2 3" key="1">
    <citation type="submission" date="2015-01" db="EMBL/GenBank/DDBJ databases">
        <title>Vibrio sp. C94 JCM 19241 whole genome shotgun sequence.</title>
        <authorList>
            <person name="Sawabe T."/>
            <person name="Meirelles P."/>
            <person name="Feng G."/>
            <person name="Sayaka M."/>
            <person name="Hattori M."/>
            <person name="Ohkuma M."/>
        </authorList>
    </citation>
    <scope>NUCLEOTIDE SEQUENCE [LARGE SCALE GENOMIC DNA]</scope>
    <source>
        <strain evidence="3">JCM 19241</strain>
    </source>
</reference>
<evidence type="ECO:0000256" key="1">
    <source>
        <dbReference type="SAM" id="MobiDB-lite"/>
    </source>
</evidence>
<gene>
    <name evidence="2" type="ORF">JCM19241_690</name>
</gene>
<dbReference type="EMBL" id="BBSC01000011">
    <property type="protein sequence ID" value="GAM77962.1"/>
    <property type="molecule type" value="Genomic_DNA"/>
</dbReference>
<dbReference type="InterPro" id="IPR021677">
    <property type="entry name" value="DUF2986"/>
</dbReference>
<evidence type="ECO:0000313" key="2">
    <source>
        <dbReference type="EMBL" id="GAM77962.1"/>
    </source>
</evidence>
<proteinExistence type="predicted"/>
<name>A0A0B8QLJ3_9VIBR</name>
<accession>A0A0B8QLJ3</accession>
<reference evidence="2 3" key="2">
    <citation type="submission" date="2015-01" db="EMBL/GenBank/DDBJ databases">
        <authorList>
            <consortium name="NBRP consortium"/>
            <person name="Sawabe T."/>
            <person name="Meirelles P."/>
            <person name="Feng G."/>
            <person name="Sayaka M."/>
            <person name="Hattori M."/>
            <person name="Ohkuma M."/>
        </authorList>
    </citation>
    <scope>NUCLEOTIDE SEQUENCE [LARGE SCALE GENOMIC DNA]</scope>
    <source>
        <strain evidence="3">JCM 19241</strain>
    </source>
</reference>
<evidence type="ECO:0008006" key="4">
    <source>
        <dbReference type="Google" id="ProtNLM"/>
    </source>
</evidence>
<protein>
    <recommendedName>
        <fullName evidence="4">DUF2986 domain-containing protein</fullName>
    </recommendedName>
</protein>
<feature type="region of interest" description="Disordered" evidence="1">
    <location>
        <begin position="1"/>
        <end position="60"/>
    </location>
</feature>
<evidence type="ECO:0000313" key="3">
    <source>
        <dbReference type="Proteomes" id="UP000031666"/>
    </source>
</evidence>
<dbReference type="STRING" id="1481914.JCM19241_690"/>
<organism evidence="2 3">
    <name type="scientific">Vibrio ishigakensis</name>
    <dbReference type="NCBI Taxonomy" id="1481914"/>
    <lineage>
        <taxon>Bacteria</taxon>
        <taxon>Pseudomonadati</taxon>
        <taxon>Pseudomonadota</taxon>
        <taxon>Gammaproteobacteria</taxon>
        <taxon>Vibrionales</taxon>
        <taxon>Vibrionaceae</taxon>
        <taxon>Vibrio</taxon>
    </lineage>
</organism>
<feature type="compositionally biased region" description="Basic residues" evidence="1">
    <location>
        <begin position="1"/>
        <end position="27"/>
    </location>
</feature>
<feature type="compositionally biased region" description="Basic and acidic residues" evidence="1">
    <location>
        <begin position="32"/>
        <end position="41"/>
    </location>
</feature>
<dbReference type="Proteomes" id="UP000031666">
    <property type="component" value="Unassembled WGS sequence"/>
</dbReference>